<dbReference type="InterPro" id="IPR007433">
    <property type="entry name" value="DUF481"/>
</dbReference>
<accession>A0A545TQI1</accession>
<evidence type="ECO:0000313" key="1">
    <source>
        <dbReference type="EMBL" id="TQV79480.1"/>
    </source>
</evidence>
<dbReference type="Proteomes" id="UP000319732">
    <property type="component" value="Unassembled WGS sequence"/>
</dbReference>
<proteinExistence type="predicted"/>
<gene>
    <name evidence="1" type="ORF">FKG94_11475</name>
</gene>
<dbReference type="Pfam" id="PF04338">
    <property type="entry name" value="DUF481"/>
    <property type="match status" value="1"/>
</dbReference>
<dbReference type="EMBL" id="VHSG01000011">
    <property type="protein sequence ID" value="TQV79480.1"/>
    <property type="molecule type" value="Genomic_DNA"/>
</dbReference>
<comment type="caution">
    <text evidence="1">The sequence shown here is derived from an EMBL/GenBank/DDBJ whole genome shotgun (WGS) entry which is preliminary data.</text>
</comment>
<protein>
    <submittedName>
        <fullName evidence="1">DUF481 domain-containing protein</fullName>
    </submittedName>
</protein>
<reference evidence="1 2" key="1">
    <citation type="submission" date="2019-06" db="EMBL/GenBank/DDBJ databases">
        <title>Whole genome sequence for Cellvibrionaceae sp. R142.</title>
        <authorList>
            <person name="Wang G."/>
        </authorList>
    </citation>
    <scope>NUCLEOTIDE SEQUENCE [LARGE SCALE GENOMIC DNA]</scope>
    <source>
        <strain evidence="1 2">R142</strain>
    </source>
</reference>
<organism evidence="1 2">
    <name type="scientific">Exilibacterium tricleocarpae</name>
    <dbReference type="NCBI Taxonomy" id="2591008"/>
    <lineage>
        <taxon>Bacteria</taxon>
        <taxon>Pseudomonadati</taxon>
        <taxon>Pseudomonadota</taxon>
        <taxon>Gammaproteobacteria</taxon>
        <taxon>Cellvibrionales</taxon>
        <taxon>Cellvibrionaceae</taxon>
        <taxon>Exilibacterium</taxon>
    </lineage>
</organism>
<name>A0A545TQI1_9GAMM</name>
<dbReference type="RefSeq" id="WP_142904370.1">
    <property type="nucleotide sequence ID" value="NZ_ML660092.1"/>
</dbReference>
<evidence type="ECO:0000313" key="2">
    <source>
        <dbReference type="Proteomes" id="UP000319732"/>
    </source>
</evidence>
<sequence>MKRPQPLSLRLALLVLVLVCIPFGSPVAVAGVLVLKNGDRLQGDLVKLEDEKITWKSDSFGTLSIAQDRVESLSTTTLVKMDGHSEPCAVVGARGEELQFSCADHSSGRVPLAALERLLPYEDHFNGAHTYRGKLSVAGTHTRGNRREEDWEVDSEVEFRRGDMRHMFGVEFESESTNDEAAEEEFDFTYGLSWFFQERWFLVNDLGLGMDESKNIDERYAFGSGLGYQFWETDRKTLSLESGVSYLKELFNRSPGDSEGFERESSRVTWRWATNFRYKLPLSASLVHKNELFYSFEDSGDWEFDSDTGLNVPLGAGLFSEFKVEYDYDNMPQQDERKSDTKLSVGVGYVW</sequence>
<keyword evidence="2" id="KW-1185">Reference proteome</keyword>
<dbReference type="AlphaFoldDB" id="A0A545TQI1"/>
<dbReference type="OrthoDB" id="9806250at2"/>